<protein>
    <submittedName>
        <fullName evidence="1">Uncharacterized protein</fullName>
    </submittedName>
</protein>
<gene>
    <name evidence="1" type="ORF">XH99_14975</name>
</gene>
<dbReference type="AlphaFoldDB" id="A0A4Q0S499"/>
<sequence>MGMIMIKCPQTGRGIPTGIKSDRETFQRSVVFFGNTRCPICEANHNWFAREAWVDEPTVRTTDFLRAAANAEAVSEGRF</sequence>
<accession>A0A4Q0S499</accession>
<organism evidence="1 2">
    <name type="scientific">Bradyrhizobium nanningense</name>
    <dbReference type="NCBI Taxonomy" id="1325118"/>
    <lineage>
        <taxon>Bacteria</taxon>
        <taxon>Pseudomonadati</taxon>
        <taxon>Pseudomonadota</taxon>
        <taxon>Alphaproteobacteria</taxon>
        <taxon>Hyphomicrobiales</taxon>
        <taxon>Nitrobacteraceae</taxon>
        <taxon>Bradyrhizobium</taxon>
    </lineage>
</organism>
<dbReference type="OrthoDB" id="7960669at2"/>
<dbReference type="EMBL" id="LBJQ01000075">
    <property type="protein sequence ID" value="RXH28165.1"/>
    <property type="molecule type" value="Genomic_DNA"/>
</dbReference>
<evidence type="ECO:0000313" key="1">
    <source>
        <dbReference type="EMBL" id="RXH28165.1"/>
    </source>
</evidence>
<dbReference type="RefSeq" id="WP_128918715.1">
    <property type="nucleotide sequence ID" value="NZ_LBJC01000015.1"/>
</dbReference>
<keyword evidence="2" id="KW-1185">Reference proteome</keyword>
<proteinExistence type="predicted"/>
<comment type="caution">
    <text evidence="1">The sequence shown here is derived from an EMBL/GenBank/DDBJ whole genome shotgun (WGS) entry which is preliminary data.</text>
</comment>
<dbReference type="Proteomes" id="UP000289546">
    <property type="component" value="Unassembled WGS sequence"/>
</dbReference>
<reference evidence="1 2" key="1">
    <citation type="submission" date="2015-04" db="EMBL/GenBank/DDBJ databases">
        <title>Comparative genomics of rhizobia nodulating Arachis hypogaea in China.</title>
        <authorList>
            <person name="Li Y."/>
        </authorList>
    </citation>
    <scope>NUCLEOTIDE SEQUENCE [LARGE SCALE GENOMIC DNA]</scope>
    <source>
        <strain evidence="1 2">CCBAU 51757</strain>
    </source>
</reference>
<name>A0A4Q0S499_9BRAD</name>
<evidence type="ECO:0000313" key="2">
    <source>
        <dbReference type="Proteomes" id="UP000289546"/>
    </source>
</evidence>